<dbReference type="InterPro" id="IPR018647">
    <property type="entry name" value="SLFN_3-like_DNA/RNA_helicase"/>
</dbReference>
<dbReference type="Proteomes" id="UP000321491">
    <property type="component" value="Unassembled WGS sequence"/>
</dbReference>
<accession>A0A511V2G4</accession>
<protein>
    <submittedName>
        <fullName evidence="2">ATPase AAA</fullName>
    </submittedName>
</protein>
<gene>
    <name evidence="2" type="ORF">CQU01_21810</name>
</gene>
<evidence type="ECO:0000313" key="3">
    <source>
        <dbReference type="Proteomes" id="UP000321491"/>
    </source>
</evidence>
<organism evidence="2 3">
    <name type="scientific">Cerasibacillus quisquiliarum</name>
    <dbReference type="NCBI Taxonomy" id="227865"/>
    <lineage>
        <taxon>Bacteria</taxon>
        <taxon>Bacillati</taxon>
        <taxon>Bacillota</taxon>
        <taxon>Bacilli</taxon>
        <taxon>Bacillales</taxon>
        <taxon>Bacillaceae</taxon>
        <taxon>Cerasibacillus</taxon>
    </lineage>
</organism>
<dbReference type="RefSeq" id="WP_146938315.1">
    <property type="nucleotide sequence ID" value="NZ_BJXW01000025.1"/>
</dbReference>
<dbReference type="Pfam" id="PF09848">
    <property type="entry name" value="SLFN-g3_helicase"/>
    <property type="match status" value="1"/>
</dbReference>
<keyword evidence="3" id="KW-1185">Reference proteome</keyword>
<proteinExistence type="predicted"/>
<dbReference type="OrthoDB" id="3193269at2"/>
<feature type="domain" description="Schlafen group 3-like DNA/RNA helicase" evidence="1">
    <location>
        <begin position="265"/>
        <end position="610"/>
    </location>
</feature>
<dbReference type="AlphaFoldDB" id="A0A511V2G4"/>
<evidence type="ECO:0000313" key="2">
    <source>
        <dbReference type="EMBL" id="GEN31943.1"/>
    </source>
</evidence>
<comment type="caution">
    <text evidence="2">The sequence shown here is derived from an EMBL/GenBank/DDBJ whole genome shotgun (WGS) entry which is preliminary data.</text>
</comment>
<sequence>MLIYESTKQEFLQDVFNDELTNNIINNFNEKIGSVNEAEVRSWDNSMQFMFRVLMDPEIPKDSGVAIEFRIPYSSKRVDFLITGKSKESIGSIIIVELKQWEKIEKIEGKEAIVKTPMRYGMVETTHPSYQAWSYASLIKDFNETVQQENIELYPCAYLHNYIIHKDDDPLTDDIYNYYINKAPIFAKGDAAKLRNFIKKYIKYGDGKKTLYKIEKGKIRPSKSLQDSLNSMLKGNQEFIMIDEQKVVYEKALQIVNAAQRTNTKQVLVVEGGPGTGKSVLAINLLVELTNRGMVAQYVTKNAAPRHIYSNKLKRDFKKSHIDNLFKGSGSYFNASKDEFDVLIVDEAHRLNEKSGLFQNLGENQVKELINAAKTTIFFIDEHQKVTIKDIGSIDLIEKFAHELKGDLHKTELISQFRCNGSDGYLAWIDDVLQIRKTANMNYIGKDYDFRVYDDPNILLNDIKELNKVNNKSRVVAGYCWDWNKDTRMKSDVPDIVIPEHNFGISWNLGNTETWAIDKDSVNEAGVIHTCQGLEFDYVGVIIGDDLIYQEGRVQTDYTKRAKTDRSLFGIKKMMKEKPEKATKLADDIIRNTYRTLLTRGQKGCFVFCTNKPLANYLKERIKNIQEYRPDEFFKKDIYVAENKPTYK</sequence>
<name>A0A511V2G4_9BACI</name>
<dbReference type="InterPro" id="IPR027417">
    <property type="entry name" value="P-loop_NTPase"/>
</dbReference>
<evidence type="ECO:0000259" key="1">
    <source>
        <dbReference type="Pfam" id="PF09848"/>
    </source>
</evidence>
<dbReference type="SUPFAM" id="SSF52540">
    <property type="entry name" value="P-loop containing nucleoside triphosphate hydrolases"/>
    <property type="match status" value="1"/>
</dbReference>
<dbReference type="EMBL" id="BJXW01000025">
    <property type="protein sequence ID" value="GEN31943.1"/>
    <property type="molecule type" value="Genomic_DNA"/>
</dbReference>
<reference evidence="2 3" key="1">
    <citation type="submission" date="2019-07" db="EMBL/GenBank/DDBJ databases">
        <title>Whole genome shotgun sequence of Cerasibacillus quisquiliarum NBRC 102429.</title>
        <authorList>
            <person name="Hosoyama A."/>
            <person name="Uohara A."/>
            <person name="Ohji S."/>
            <person name="Ichikawa N."/>
        </authorList>
    </citation>
    <scope>NUCLEOTIDE SEQUENCE [LARGE SCALE GENOMIC DNA]</scope>
    <source>
        <strain evidence="2 3">NBRC 102429</strain>
    </source>
</reference>
<dbReference type="Gene3D" id="3.40.50.300">
    <property type="entry name" value="P-loop containing nucleotide triphosphate hydrolases"/>
    <property type="match status" value="1"/>
</dbReference>